<comment type="similarity">
    <text evidence="1 2">Belongs to the PhoU family.</text>
</comment>
<dbReference type="InterPro" id="IPR038078">
    <property type="entry name" value="PhoU-like_sf"/>
</dbReference>
<dbReference type="Gene3D" id="1.20.58.220">
    <property type="entry name" value="Phosphate transport system protein phou homolog 2, domain 2"/>
    <property type="match status" value="1"/>
</dbReference>
<keyword evidence="2" id="KW-0813">Transport</keyword>
<dbReference type="Pfam" id="PF01895">
    <property type="entry name" value="PhoU"/>
    <property type="match status" value="2"/>
</dbReference>
<keyword evidence="5" id="KW-1185">Reference proteome</keyword>
<evidence type="ECO:0000256" key="2">
    <source>
        <dbReference type="PIRNR" id="PIRNR003107"/>
    </source>
</evidence>
<dbReference type="RefSeq" id="WP_207445487.1">
    <property type="nucleotide sequence ID" value="NZ_CP061091.1"/>
</dbReference>
<organism evidence="4 5">
    <name type="scientific">Roseomonas marmotae</name>
    <dbReference type="NCBI Taxonomy" id="2768161"/>
    <lineage>
        <taxon>Bacteria</taxon>
        <taxon>Pseudomonadati</taxon>
        <taxon>Pseudomonadota</taxon>
        <taxon>Alphaproteobacteria</taxon>
        <taxon>Acetobacterales</taxon>
        <taxon>Roseomonadaceae</taxon>
        <taxon>Roseomonas</taxon>
    </lineage>
</organism>
<dbReference type="SUPFAM" id="SSF109755">
    <property type="entry name" value="PhoU-like"/>
    <property type="match status" value="1"/>
</dbReference>
<gene>
    <name evidence="4" type="primary">phoU</name>
    <name evidence="4" type="ORF">IAI60_04720</name>
</gene>
<dbReference type="Proteomes" id="UP001518990">
    <property type="component" value="Unassembled WGS sequence"/>
</dbReference>
<evidence type="ECO:0000313" key="4">
    <source>
        <dbReference type="EMBL" id="MBO1073903.1"/>
    </source>
</evidence>
<evidence type="ECO:0000256" key="1">
    <source>
        <dbReference type="ARBA" id="ARBA00008107"/>
    </source>
</evidence>
<name>A0ABS3K8W2_9PROT</name>
<sequence>MPSEQSEHIVRSYEEQLKKLREMVARMGGLAERQVADSAYALIRRDTELAKQVIGRDGEIDQLERDIENFCVRLLALRQPMAGDLRFIIAAMKVSNAIERIGDYARNCAKRAVVISQQPQIGGFGGFQYMAQLVQQNLKEAIDSLVNQDAVAAERVWAADANVDEVYNGIFRELLTHMMEDPRNITSATHLLFVAKNYERIGDHATNIAETVYYAVRGGVLPEERPKGDTSPFAVVPPRV</sequence>
<feature type="domain" description="PhoU" evidence="3">
    <location>
        <begin position="24"/>
        <end position="111"/>
    </location>
</feature>
<comment type="subunit">
    <text evidence="2">Homodimer.</text>
</comment>
<feature type="domain" description="PhoU" evidence="3">
    <location>
        <begin position="130"/>
        <end position="212"/>
    </location>
</feature>
<proteinExistence type="inferred from homology"/>
<comment type="subcellular location">
    <subcellularLocation>
        <location evidence="2">Cytoplasm</location>
    </subcellularLocation>
</comment>
<comment type="function">
    <text evidence="2">Plays a role in the regulation of phosphate uptake.</text>
</comment>
<dbReference type="PANTHER" id="PTHR42930:SF3">
    <property type="entry name" value="PHOSPHATE-SPECIFIC TRANSPORT SYSTEM ACCESSORY PROTEIN PHOU"/>
    <property type="match status" value="1"/>
</dbReference>
<dbReference type="NCBIfam" id="TIGR02135">
    <property type="entry name" value="phoU_full"/>
    <property type="match status" value="1"/>
</dbReference>
<evidence type="ECO:0000313" key="5">
    <source>
        <dbReference type="Proteomes" id="UP001518990"/>
    </source>
</evidence>
<keyword evidence="2" id="KW-0592">Phosphate transport</keyword>
<comment type="caution">
    <text evidence="4">The sequence shown here is derived from an EMBL/GenBank/DDBJ whole genome shotgun (WGS) entry which is preliminary data.</text>
</comment>
<evidence type="ECO:0000259" key="3">
    <source>
        <dbReference type="Pfam" id="PF01895"/>
    </source>
</evidence>
<protein>
    <recommendedName>
        <fullName evidence="2">Phosphate-specific transport system accessory protein PhoU</fullName>
    </recommendedName>
</protein>
<dbReference type="PIRSF" id="PIRSF003107">
    <property type="entry name" value="PhoU"/>
    <property type="match status" value="1"/>
</dbReference>
<dbReference type="EMBL" id="JACTNF010000003">
    <property type="protein sequence ID" value="MBO1073903.1"/>
    <property type="molecule type" value="Genomic_DNA"/>
</dbReference>
<dbReference type="PANTHER" id="PTHR42930">
    <property type="entry name" value="PHOSPHATE-SPECIFIC TRANSPORT SYSTEM ACCESSORY PROTEIN PHOU"/>
    <property type="match status" value="1"/>
</dbReference>
<dbReference type="InterPro" id="IPR026022">
    <property type="entry name" value="PhoU_dom"/>
</dbReference>
<reference evidence="4 5" key="1">
    <citation type="submission" date="2020-09" db="EMBL/GenBank/DDBJ databases">
        <title>Roseomonas.</title>
        <authorList>
            <person name="Zhu W."/>
        </authorList>
    </citation>
    <scope>NUCLEOTIDE SEQUENCE [LARGE SCALE GENOMIC DNA]</scope>
    <source>
        <strain evidence="4 5">1311</strain>
    </source>
</reference>
<dbReference type="InterPro" id="IPR028366">
    <property type="entry name" value="PhoU"/>
</dbReference>
<keyword evidence="2" id="KW-0963">Cytoplasm</keyword>
<accession>A0ABS3K8W2</accession>